<reference evidence="1 2" key="1">
    <citation type="submission" date="2019-06" db="EMBL/GenBank/DDBJ databases">
        <title>Genomic Encyclopedia of Type Strains, Phase IV (KMG-V): Genome sequencing to study the core and pangenomes of soil and plant-associated prokaryotes.</title>
        <authorList>
            <person name="Whitman W."/>
        </authorList>
    </citation>
    <scope>NUCLEOTIDE SEQUENCE [LARGE SCALE GENOMIC DNA]</scope>
    <source>
        <strain evidence="1 2">BR 11880</strain>
    </source>
</reference>
<dbReference type="Proteomes" id="UP000319859">
    <property type="component" value="Unassembled WGS sequence"/>
</dbReference>
<accession>A0A560FKF9</accession>
<sequence length="55" mass="6236">MTDYTSAEGHFTHGRWTHGRWAHDRWQEGIVARGLDALVVPHAEAAPLFQGEIRP</sequence>
<protein>
    <submittedName>
        <fullName evidence="1">Uncharacterized protein</fullName>
    </submittedName>
</protein>
<evidence type="ECO:0000313" key="2">
    <source>
        <dbReference type="Proteomes" id="UP000319859"/>
    </source>
</evidence>
<dbReference type="RefSeq" id="WP_186457269.1">
    <property type="nucleotide sequence ID" value="NZ_VITN01000004.1"/>
</dbReference>
<proteinExistence type="predicted"/>
<name>A0A560FKF9_9PROT</name>
<dbReference type="EMBL" id="VITN01000004">
    <property type="protein sequence ID" value="TWB22092.1"/>
    <property type="molecule type" value="Genomic_DNA"/>
</dbReference>
<dbReference type="AlphaFoldDB" id="A0A560FKF9"/>
<gene>
    <name evidence="1" type="ORF">FBZ89_104341</name>
</gene>
<evidence type="ECO:0000313" key="1">
    <source>
        <dbReference type="EMBL" id="TWB22092.1"/>
    </source>
</evidence>
<comment type="caution">
    <text evidence="1">The sequence shown here is derived from an EMBL/GenBank/DDBJ whole genome shotgun (WGS) entry which is preliminary data.</text>
</comment>
<organism evidence="1 2">
    <name type="scientific">Nitrospirillum amazonense</name>
    <dbReference type="NCBI Taxonomy" id="28077"/>
    <lineage>
        <taxon>Bacteria</taxon>
        <taxon>Pseudomonadati</taxon>
        <taxon>Pseudomonadota</taxon>
        <taxon>Alphaproteobacteria</taxon>
        <taxon>Rhodospirillales</taxon>
        <taxon>Azospirillaceae</taxon>
        <taxon>Nitrospirillum</taxon>
    </lineage>
</organism>